<evidence type="ECO:0000313" key="2">
    <source>
        <dbReference type="EMBL" id="SDA85494.1"/>
    </source>
</evidence>
<gene>
    <name evidence="2" type="ORF">SAMN02927914_03645</name>
</gene>
<protein>
    <submittedName>
        <fullName evidence="2">Uncharacterized protein</fullName>
    </submittedName>
</protein>
<evidence type="ECO:0000256" key="1">
    <source>
        <dbReference type="SAM" id="MobiDB-lite"/>
    </source>
</evidence>
<proteinExistence type="predicted"/>
<evidence type="ECO:0000313" key="3">
    <source>
        <dbReference type="Proteomes" id="UP000198588"/>
    </source>
</evidence>
<accession>A0A1G5YSV9</accession>
<sequence length="81" mass="8738">MGRFARLVREITPSWLNPQSRHGAAGASLSGDADSSWREAIDNKMYGADTSDYSHVPEQPASGAARPAGDRPKKMAPRKAK</sequence>
<feature type="region of interest" description="Disordered" evidence="1">
    <location>
        <begin position="13"/>
        <end position="34"/>
    </location>
</feature>
<name>A0A1G5YSV9_9HYPH</name>
<dbReference type="STRING" id="1165689.SAMN02927914_03645"/>
<reference evidence="2 3" key="1">
    <citation type="submission" date="2016-10" db="EMBL/GenBank/DDBJ databases">
        <authorList>
            <person name="de Groot N.N."/>
        </authorList>
    </citation>
    <scope>NUCLEOTIDE SEQUENCE [LARGE SCALE GENOMIC DNA]</scope>
    <source>
        <strain evidence="2 3">CGMCC 1.12097</strain>
    </source>
</reference>
<feature type="compositionally biased region" description="Low complexity" evidence="1">
    <location>
        <begin position="23"/>
        <end position="34"/>
    </location>
</feature>
<organism evidence="2 3">
    <name type="scientific">Mesorhizobium qingshengii</name>
    <dbReference type="NCBI Taxonomy" id="1165689"/>
    <lineage>
        <taxon>Bacteria</taxon>
        <taxon>Pseudomonadati</taxon>
        <taxon>Pseudomonadota</taxon>
        <taxon>Alphaproteobacteria</taxon>
        <taxon>Hyphomicrobiales</taxon>
        <taxon>Phyllobacteriaceae</taxon>
        <taxon>Mesorhizobium</taxon>
    </lineage>
</organism>
<dbReference type="AlphaFoldDB" id="A0A1G5YSV9"/>
<feature type="region of interest" description="Disordered" evidence="1">
    <location>
        <begin position="48"/>
        <end position="81"/>
    </location>
</feature>
<dbReference type="EMBL" id="FMXM01000011">
    <property type="protein sequence ID" value="SDA85494.1"/>
    <property type="molecule type" value="Genomic_DNA"/>
</dbReference>
<dbReference type="Proteomes" id="UP000198588">
    <property type="component" value="Unassembled WGS sequence"/>
</dbReference>
<dbReference type="OrthoDB" id="8085473at2"/>